<evidence type="ECO:0000313" key="1">
    <source>
        <dbReference type="EMBL" id="KAF4465484.1"/>
    </source>
</evidence>
<dbReference type="Proteomes" id="UP000554235">
    <property type="component" value="Unassembled WGS sequence"/>
</dbReference>
<sequence>MASIRQDKVAIADSTKLAPDARDINAASPHGLEERQNTVITRFRSIENQQFLNLASGAVLTVTRLSFDEPDDNNLPALEQIVGSALDNLGRHISEGEDNSSHSLRIPVYSSVFEASWSRGVVPHMTSIEWQAVLFAMYRALLAVGEEKLLQATFDLGGTALDISLQFIA</sequence>
<evidence type="ECO:0000313" key="2">
    <source>
        <dbReference type="Proteomes" id="UP000554235"/>
    </source>
</evidence>
<protein>
    <submittedName>
        <fullName evidence="1">Uncharacterized protein</fullName>
    </submittedName>
</protein>
<dbReference type="OrthoDB" id="4713853at2759"/>
<reference evidence="1 2" key="1">
    <citation type="submission" date="2020-01" db="EMBL/GenBank/DDBJ databases">
        <title>Identification and distribution of gene clusters putatively required for synthesis of sphingolipid metabolism inhibitors in phylogenetically diverse species of the filamentous fungus Fusarium.</title>
        <authorList>
            <person name="Kim H.-S."/>
            <person name="Busman M."/>
            <person name="Brown D.W."/>
            <person name="Divon H."/>
            <person name="Uhlig S."/>
            <person name="Proctor R.H."/>
        </authorList>
    </citation>
    <scope>NUCLEOTIDE SEQUENCE [LARGE SCALE GENOMIC DNA]</scope>
    <source>
        <strain evidence="1 2">NRRL 20459</strain>
    </source>
</reference>
<comment type="caution">
    <text evidence="1">The sequence shown here is derived from an EMBL/GenBank/DDBJ whole genome shotgun (WGS) entry which is preliminary data.</text>
</comment>
<gene>
    <name evidence="1" type="ORF">FALBO_7677</name>
</gene>
<keyword evidence="2" id="KW-1185">Reference proteome</keyword>
<organism evidence="1 2">
    <name type="scientific">Fusarium albosuccineum</name>
    <dbReference type="NCBI Taxonomy" id="1237068"/>
    <lineage>
        <taxon>Eukaryota</taxon>
        <taxon>Fungi</taxon>
        <taxon>Dikarya</taxon>
        <taxon>Ascomycota</taxon>
        <taxon>Pezizomycotina</taxon>
        <taxon>Sordariomycetes</taxon>
        <taxon>Hypocreomycetidae</taxon>
        <taxon>Hypocreales</taxon>
        <taxon>Nectriaceae</taxon>
        <taxon>Fusarium</taxon>
        <taxon>Fusarium decemcellulare species complex</taxon>
    </lineage>
</organism>
<dbReference type="EMBL" id="JAADYS010001025">
    <property type="protein sequence ID" value="KAF4465484.1"/>
    <property type="molecule type" value="Genomic_DNA"/>
</dbReference>
<dbReference type="AlphaFoldDB" id="A0A8H4LCJ4"/>
<accession>A0A8H4LCJ4</accession>
<proteinExistence type="predicted"/>
<name>A0A8H4LCJ4_9HYPO</name>